<dbReference type="InterPro" id="IPR005151">
    <property type="entry name" value="Tail-specific_protease"/>
</dbReference>
<evidence type="ECO:0000313" key="2">
    <source>
        <dbReference type="EMBL" id="MBK6089862.1"/>
    </source>
</evidence>
<dbReference type="GO" id="GO:0008236">
    <property type="term" value="F:serine-type peptidase activity"/>
    <property type="evidence" value="ECO:0007669"/>
    <property type="project" value="InterPro"/>
</dbReference>
<evidence type="ECO:0000259" key="1">
    <source>
        <dbReference type="Pfam" id="PF03572"/>
    </source>
</evidence>
<name>A0A934WTX6_9FIRM</name>
<dbReference type="Pfam" id="PF03572">
    <property type="entry name" value="Peptidase_S41"/>
    <property type="match status" value="1"/>
</dbReference>
<dbReference type="AlphaFoldDB" id="A0A934WTX6"/>
<accession>A0A934WTX6</accession>
<sequence length="516" mass="57104">MTQSQNGNQYTLTNIAGTSAIFDIDNDTVFTSNFENFTTLAYSLQVEAAGGVDNNYPFVKLTDTNEPADPTPLTLNLGEYGIDLRGDDTGVYAPVATISDIFATSETYYVVYAGEKLYTKEFAKSHQPTAALDTDPDFLAAIQEDHPADLADFTYRELCFNLDTWYGQPGQEYVHDDLAGVKLDDLLTEKYPQIKAWLQSTDFKTFYTGMYHLINGLLFDGGHTTIASRLNTENQPLLVEVLNTFAGQPYQGRFVFASFTKQTDAKSRTPIRDAAYGGDYYIEQGDTAMIHFDSFVVDYNGWKAFYAGEGERPLTFTDATGTKYDTVGTVLSGLERAKQNPEIKNIIIDMSCNGGGDSGAMMAIEWLINGQGYLRFESRLTGRVKTTTAHFDMNFDGVFDENDVSPYTDYNFGVLTSNYAFSCGNAFPWFMHEHNKMILGEMTTGGACAIRLTSAAGIEFACSAASSKIVSDSGESVDFGCPIDVDLTVEGENRYLNFYDLDLLSAKMNEYYANSH</sequence>
<keyword evidence="3" id="KW-1185">Reference proteome</keyword>
<dbReference type="EMBL" id="JAEQMG010000163">
    <property type="protein sequence ID" value="MBK6089862.1"/>
    <property type="molecule type" value="Genomic_DNA"/>
</dbReference>
<reference evidence="2" key="1">
    <citation type="submission" date="2021-01" db="EMBL/GenBank/DDBJ databases">
        <title>Genome public.</title>
        <authorList>
            <person name="Liu C."/>
            <person name="Sun Q."/>
        </authorList>
    </citation>
    <scope>NUCLEOTIDE SEQUENCE</scope>
    <source>
        <strain evidence="2">M6</strain>
    </source>
</reference>
<dbReference type="SUPFAM" id="SSF52096">
    <property type="entry name" value="ClpP/crotonase"/>
    <property type="match status" value="1"/>
</dbReference>
<dbReference type="RefSeq" id="WP_201428561.1">
    <property type="nucleotide sequence ID" value="NZ_JAEQMG010000163.1"/>
</dbReference>
<protein>
    <recommendedName>
        <fullName evidence="1">Tail specific protease domain-containing protein</fullName>
    </recommendedName>
</protein>
<gene>
    <name evidence="2" type="ORF">JKK62_14650</name>
</gene>
<dbReference type="Gene3D" id="3.90.226.10">
    <property type="entry name" value="2-enoyl-CoA Hydratase, Chain A, domain 1"/>
    <property type="match status" value="1"/>
</dbReference>
<dbReference type="Proteomes" id="UP000633365">
    <property type="component" value="Unassembled WGS sequence"/>
</dbReference>
<proteinExistence type="predicted"/>
<dbReference type="GO" id="GO:0006508">
    <property type="term" value="P:proteolysis"/>
    <property type="evidence" value="ECO:0007669"/>
    <property type="project" value="InterPro"/>
</dbReference>
<comment type="caution">
    <text evidence="2">The sequence shown here is derived from an EMBL/GenBank/DDBJ whole genome shotgun (WGS) entry which is preliminary data.</text>
</comment>
<dbReference type="InterPro" id="IPR029045">
    <property type="entry name" value="ClpP/crotonase-like_dom_sf"/>
</dbReference>
<organism evidence="2 3">
    <name type="scientific">Ruminococcus difficilis</name>
    <dbReference type="NCBI Taxonomy" id="2763069"/>
    <lineage>
        <taxon>Bacteria</taxon>
        <taxon>Bacillati</taxon>
        <taxon>Bacillota</taxon>
        <taxon>Clostridia</taxon>
        <taxon>Eubacteriales</taxon>
        <taxon>Oscillospiraceae</taxon>
        <taxon>Ruminococcus</taxon>
    </lineage>
</organism>
<evidence type="ECO:0000313" key="3">
    <source>
        <dbReference type="Proteomes" id="UP000633365"/>
    </source>
</evidence>
<feature type="domain" description="Tail specific protease" evidence="1">
    <location>
        <begin position="334"/>
        <end position="475"/>
    </location>
</feature>